<gene>
    <name evidence="1" type="ORF">I4F81_007272</name>
</gene>
<dbReference type="Proteomes" id="UP000798662">
    <property type="component" value="Chromosome 2"/>
</dbReference>
<evidence type="ECO:0000313" key="1">
    <source>
        <dbReference type="EMBL" id="KAK1864728.1"/>
    </source>
</evidence>
<sequence>MAGVPSDAELSAAVGDILAVENLESLTVRTMMGILAGRFHGVDLTPRKRFIKDEVDRLMHMHTPVQPVDVAHAEGGGGYDHQQHQQHLQPAYPPAGVPATYESGGAPVVEEKKRAKRARPAAKANGSASGSRAAGAPAKPRKLSGLKKAVVLAEPLAHFLGEVVLPRSQIAKRVTSYVKEHNLQDEADKRHILADEALRAVFEVDRFSFFSVNKLISNLVYRPDECSPELQALAEQCDVRTLAEQEAKDAEAASALAAAGSGSESEAEPAPVEKKPKRKRKAPAAGAAPSGGPKPATGLAAPKRLDAHLSAVCGGQTVLSRAQVVRALWVYIHAKELQDPQDGRRIICDDALKRVFANEEVVTISSLNKYLSAHLSVPTPQEIAEAEQQQAVEAAAANPGGYVAGHGGSAAAVGGGGYAPVEQHAVQADAYDNEGYEEGADENGEYEDEG</sequence>
<proteinExistence type="predicted"/>
<comment type="caution">
    <text evidence="1">The sequence shown here is derived from an EMBL/GenBank/DDBJ whole genome shotgun (WGS) entry which is preliminary data.</text>
</comment>
<name>A0ACC3C3Q2_PYRYE</name>
<reference evidence="1" key="1">
    <citation type="submission" date="2019-11" db="EMBL/GenBank/DDBJ databases">
        <title>Nori genome reveals adaptations in red seaweeds to the harsh intertidal environment.</title>
        <authorList>
            <person name="Wang D."/>
            <person name="Mao Y."/>
        </authorList>
    </citation>
    <scope>NUCLEOTIDE SEQUENCE</scope>
    <source>
        <tissue evidence="1">Gametophyte</tissue>
    </source>
</reference>
<keyword evidence="2" id="KW-1185">Reference proteome</keyword>
<accession>A0ACC3C3Q2</accession>
<dbReference type="EMBL" id="CM020619">
    <property type="protein sequence ID" value="KAK1864728.1"/>
    <property type="molecule type" value="Genomic_DNA"/>
</dbReference>
<protein>
    <submittedName>
        <fullName evidence="1">Uncharacterized protein</fullName>
    </submittedName>
</protein>
<organism evidence="1 2">
    <name type="scientific">Pyropia yezoensis</name>
    <name type="common">Susabi-nori</name>
    <name type="synonym">Porphyra yezoensis</name>
    <dbReference type="NCBI Taxonomy" id="2788"/>
    <lineage>
        <taxon>Eukaryota</taxon>
        <taxon>Rhodophyta</taxon>
        <taxon>Bangiophyceae</taxon>
        <taxon>Bangiales</taxon>
        <taxon>Bangiaceae</taxon>
        <taxon>Pyropia</taxon>
    </lineage>
</organism>
<evidence type="ECO:0000313" key="2">
    <source>
        <dbReference type="Proteomes" id="UP000798662"/>
    </source>
</evidence>